<organism evidence="1 2">
    <name type="scientific">Halpernia frigidisoli</name>
    <dbReference type="NCBI Taxonomy" id="1125876"/>
    <lineage>
        <taxon>Bacteria</taxon>
        <taxon>Pseudomonadati</taxon>
        <taxon>Bacteroidota</taxon>
        <taxon>Flavobacteriia</taxon>
        <taxon>Flavobacteriales</taxon>
        <taxon>Weeksellaceae</taxon>
        <taxon>Chryseobacterium group</taxon>
        <taxon>Halpernia</taxon>
    </lineage>
</organism>
<dbReference type="Gene3D" id="2.60.40.1120">
    <property type="entry name" value="Carboxypeptidase-like, regulatory domain"/>
    <property type="match status" value="1"/>
</dbReference>
<name>A0A1I3GH60_9FLAO</name>
<dbReference type="RefSeq" id="WP_090079864.1">
    <property type="nucleotide sequence ID" value="NZ_FOQT01000003.1"/>
</dbReference>
<reference evidence="1 2" key="1">
    <citation type="submission" date="2016-10" db="EMBL/GenBank/DDBJ databases">
        <authorList>
            <person name="de Groot N.N."/>
        </authorList>
    </citation>
    <scope>NUCLEOTIDE SEQUENCE [LARGE SCALE GENOMIC DNA]</scope>
    <source>
        <strain evidence="1 2">DSM 26000</strain>
    </source>
</reference>
<accession>A0A1I3GH60</accession>
<evidence type="ECO:0008006" key="3">
    <source>
        <dbReference type="Google" id="ProtNLM"/>
    </source>
</evidence>
<keyword evidence="2" id="KW-1185">Reference proteome</keyword>
<protein>
    <recommendedName>
        <fullName evidence="3">Carboxypeptidase-like regulatory domain-containing protein</fullName>
    </recommendedName>
</protein>
<proteinExistence type="predicted"/>
<dbReference type="Proteomes" id="UP000198931">
    <property type="component" value="Unassembled WGS sequence"/>
</dbReference>
<dbReference type="SUPFAM" id="SSF49464">
    <property type="entry name" value="Carboxypeptidase regulatory domain-like"/>
    <property type="match status" value="1"/>
</dbReference>
<dbReference type="AlphaFoldDB" id="A0A1I3GH60"/>
<gene>
    <name evidence="1" type="ORF">SAMN05443292_1829</name>
</gene>
<dbReference type="STRING" id="1125876.SAMN05443292_1829"/>
<sequence length="255" mass="29103">MKIILFSLLLLFPVFIFSQKAVSGIVSDENQIPLSGVLVVNINLDQKTQTNENGNFEINANSGDELRFVRQNYERSSVIIRSDSYFFGLKITMVYAPTDIEEVIVKPKLSGNLSKDSKSLNKEDKLAQLNKDIGLPKAPLKMREKPADVKKDVIAPLLSLSLKPQAIYDLISGKARRQKRLYQYDDFQDKLNWLKSNIKADFFLRNDIKTADISDFLNFSLLQSNDLQNCFKTKNTDKAEFTLLGLIPAYLKRRE</sequence>
<evidence type="ECO:0000313" key="1">
    <source>
        <dbReference type="EMBL" id="SFI22481.1"/>
    </source>
</evidence>
<dbReference type="InterPro" id="IPR008969">
    <property type="entry name" value="CarboxyPept-like_regulatory"/>
</dbReference>
<dbReference type="EMBL" id="FOQT01000003">
    <property type="protein sequence ID" value="SFI22481.1"/>
    <property type="molecule type" value="Genomic_DNA"/>
</dbReference>
<evidence type="ECO:0000313" key="2">
    <source>
        <dbReference type="Proteomes" id="UP000198931"/>
    </source>
</evidence>
<dbReference type="OrthoDB" id="1254493at2"/>